<dbReference type="OrthoDB" id="28868at2759"/>
<organism evidence="1 2">
    <name type="scientific">Ooceraea biroi</name>
    <name type="common">Clonal raider ant</name>
    <name type="synonym">Cerapachys biroi</name>
    <dbReference type="NCBI Taxonomy" id="2015173"/>
    <lineage>
        <taxon>Eukaryota</taxon>
        <taxon>Metazoa</taxon>
        <taxon>Ecdysozoa</taxon>
        <taxon>Arthropoda</taxon>
        <taxon>Hexapoda</taxon>
        <taxon>Insecta</taxon>
        <taxon>Pterygota</taxon>
        <taxon>Neoptera</taxon>
        <taxon>Endopterygota</taxon>
        <taxon>Hymenoptera</taxon>
        <taxon>Apocrita</taxon>
        <taxon>Aculeata</taxon>
        <taxon>Formicoidea</taxon>
        <taxon>Formicidae</taxon>
        <taxon>Dorylinae</taxon>
        <taxon>Ooceraea</taxon>
    </lineage>
</organism>
<evidence type="ECO:0000313" key="2">
    <source>
        <dbReference type="Proteomes" id="UP000053097"/>
    </source>
</evidence>
<dbReference type="Proteomes" id="UP000053097">
    <property type="component" value="Unassembled WGS sequence"/>
</dbReference>
<name>A0A026WRZ9_OOCBI</name>
<protein>
    <submittedName>
        <fullName evidence="1">F-box only protein</fullName>
    </submittedName>
</protein>
<accession>A0A026WRZ9</accession>
<dbReference type="Gene3D" id="1.20.1280.50">
    <property type="match status" value="1"/>
</dbReference>
<sequence>MATITNLPVEMIYVILDFKNISVQDFANFSSTCKHLYQMLYPSSFWQRKFDQRWPALKRVRLIEMHKGYLTFEDLIEARVKCKKELRYLLAQMNEKYYHNCPDEYFQERVTRDQHRHSFFVRTLSDKYYSFHNVILDKEELTLLDDLTNIYYGGILLRHLRHYHLENVWQEFVNRPPKHQLLEEVLTFIIQWFDPETNVSYSHIGRDLDNIARTVMKRLIGKNPKHPIFSVSDEQFSSWKYNNIYENQWNNSEGRQIIDILLNILLYKRRIFDGFVHSLKSDLFRKYLYPDTYRYNLRHTDYYVSYSL</sequence>
<dbReference type="SUPFAM" id="SSF81383">
    <property type="entry name" value="F-box domain"/>
    <property type="match status" value="1"/>
</dbReference>
<dbReference type="EMBL" id="KK107124">
    <property type="protein sequence ID" value="EZA58456.1"/>
    <property type="molecule type" value="Genomic_DNA"/>
</dbReference>
<dbReference type="AlphaFoldDB" id="A0A026WRZ9"/>
<gene>
    <name evidence="1" type="ORF">X777_00516</name>
</gene>
<proteinExistence type="predicted"/>
<evidence type="ECO:0000313" key="1">
    <source>
        <dbReference type="EMBL" id="EZA58456.1"/>
    </source>
</evidence>
<reference evidence="1 2" key="1">
    <citation type="journal article" date="2014" name="Curr. Biol.">
        <title>The genome of the clonal raider ant Cerapachys biroi.</title>
        <authorList>
            <person name="Oxley P.R."/>
            <person name="Ji L."/>
            <person name="Fetter-Pruneda I."/>
            <person name="McKenzie S.K."/>
            <person name="Li C."/>
            <person name="Hu H."/>
            <person name="Zhang G."/>
            <person name="Kronauer D.J."/>
        </authorList>
    </citation>
    <scope>NUCLEOTIDE SEQUENCE [LARGE SCALE GENOMIC DNA]</scope>
</reference>
<keyword evidence="2" id="KW-1185">Reference proteome</keyword>
<dbReference type="InterPro" id="IPR036047">
    <property type="entry name" value="F-box-like_dom_sf"/>
</dbReference>